<evidence type="ECO:0000313" key="3">
    <source>
        <dbReference type="Proteomes" id="UP001385892"/>
    </source>
</evidence>
<reference evidence="2 3" key="1">
    <citation type="submission" date="2024-03" db="EMBL/GenBank/DDBJ databases">
        <title>Novel species of the genus Variovorax.</title>
        <authorList>
            <person name="Liu Q."/>
            <person name="Xin Y.-H."/>
        </authorList>
    </citation>
    <scope>NUCLEOTIDE SEQUENCE [LARGE SCALE GENOMIC DNA]</scope>
    <source>
        <strain evidence="2 3">KACC 18900</strain>
    </source>
</reference>
<gene>
    <name evidence="2" type="ORF">WKW82_03135</name>
</gene>
<dbReference type="Gene3D" id="3.40.50.720">
    <property type="entry name" value="NAD(P)-binding Rossmann-like Domain"/>
    <property type="match status" value="1"/>
</dbReference>
<dbReference type="Pfam" id="PF13561">
    <property type="entry name" value="adh_short_C2"/>
    <property type="match status" value="1"/>
</dbReference>
<sequence>MAASPGSSSDMAQRVLVTGGASGIGAAIAAQCRQRGWTVVVIDQSPKADIRADLSDPAETERALAQALAGGPITRLVNNVGVVCPNPIEQQTLEEFQQVISVNLRCAFQCAKALLPGMREAGFGRIVNISSRAALGKELRTAYAASKAGLLGMTRVWALELGAHGITVNAVAPGPIRTELFDRVNPAASPRTQAIVSAIPVKRLGEPDDVAAAVDFFLGEGSGFVTGQNLYVCGGMTVGVSGV</sequence>
<evidence type="ECO:0000256" key="1">
    <source>
        <dbReference type="ARBA" id="ARBA00006484"/>
    </source>
</evidence>
<proteinExistence type="inferred from homology"/>
<comment type="similarity">
    <text evidence="1">Belongs to the short-chain dehydrogenases/reductases (SDR) family.</text>
</comment>
<keyword evidence="3" id="KW-1185">Reference proteome</keyword>
<dbReference type="InterPro" id="IPR002347">
    <property type="entry name" value="SDR_fam"/>
</dbReference>
<dbReference type="PRINTS" id="PR00081">
    <property type="entry name" value="GDHRDH"/>
</dbReference>
<protein>
    <submittedName>
        <fullName evidence="2">SDR family oxidoreductase</fullName>
    </submittedName>
</protein>
<comment type="caution">
    <text evidence="2">The sequence shown here is derived from an EMBL/GenBank/DDBJ whole genome shotgun (WGS) entry which is preliminary data.</text>
</comment>
<name>A0ABU8WDP8_9BURK</name>
<dbReference type="EMBL" id="JBBKZT010000001">
    <property type="protein sequence ID" value="MEJ8845621.1"/>
    <property type="molecule type" value="Genomic_DNA"/>
</dbReference>
<dbReference type="PRINTS" id="PR00080">
    <property type="entry name" value="SDRFAMILY"/>
</dbReference>
<organism evidence="2 3">
    <name type="scientific">Variovorax rhizosphaerae</name>
    <dbReference type="NCBI Taxonomy" id="1836200"/>
    <lineage>
        <taxon>Bacteria</taxon>
        <taxon>Pseudomonadati</taxon>
        <taxon>Pseudomonadota</taxon>
        <taxon>Betaproteobacteria</taxon>
        <taxon>Burkholderiales</taxon>
        <taxon>Comamonadaceae</taxon>
        <taxon>Variovorax</taxon>
    </lineage>
</organism>
<accession>A0ABU8WDP8</accession>
<dbReference type="InterPro" id="IPR020904">
    <property type="entry name" value="Sc_DH/Rdtase_CS"/>
</dbReference>
<evidence type="ECO:0000313" key="2">
    <source>
        <dbReference type="EMBL" id="MEJ8845621.1"/>
    </source>
</evidence>
<dbReference type="PANTHER" id="PTHR42760">
    <property type="entry name" value="SHORT-CHAIN DEHYDROGENASES/REDUCTASES FAMILY MEMBER"/>
    <property type="match status" value="1"/>
</dbReference>
<dbReference type="InterPro" id="IPR036291">
    <property type="entry name" value="NAD(P)-bd_dom_sf"/>
</dbReference>
<dbReference type="SUPFAM" id="SSF51735">
    <property type="entry name" value="NAD(P)-binding Rossmann-fold domains"/>
    <property type="match status" value="1"/>
</dbReference>
<dbReference type="PANTHER" id="PTHR42760:SF129">
    <property type="entry name" value="OXIDOREDUCTASE"/>
    <property type="match status" value="1"/>
</dbReference>
<dbReference type="PROSITE" id="PS00061">
    <property type="entry name" value="ADH_SHORT"/>
    <property type="match status" value="1"/>
</dbReference>
<dbReference type="Proteomes" id="UP001385892">
    <property type="component" value="Unassembled WGS sequence"/>
</dbReference>